<dbReference type="RefSeq" id="WP_234128752.1">
    <property type="nucleotide sequence ID" value="NZ_JAHYQA010000005.1"/>
</dbReference>
<protein>
    <submittedName>
        <fullName evidence="1">Uncharacterized protein</fullName>
    </submittedName>
</protein>
<dbReference type="Proteomes" id="UP001200544">
    <property type="component" value="Unassembled WGS sequence"/>
</dbReference>
<accession>A0AAW4ZAG2</accession>
<comment type="caution">
    <text evidence="1">The sequence shown here is derived from an EMBL/GenBank/DDBJ whole genome shotgun (WGS) entry which is preliminary data.</text>
</comment>
<evidence type="ECO:0000313" key="2">
    <source>
        <dbReference type="Proteomes" id="UP001200544"/>
    </source>
</evidence>
<dbReference type="AlphaFoldDB" id="A0AAW4ZAG2"/>
<sequence length="164" mass="19214">MEHFFIKIATACGVNITKYFFKISTAKRKKIIESAEQMLPIFGKLCEEMQKYVFSCKCNVEKVDVRSYDCITILLEEARKYYMKYTISLPEKLSKEICGFLGSIDLYYKRYTFLKNITEPGNKDYDVTHTQKEVDEKRKIVSIVQGQLPEKLEVVKQLFSKSIN</sequence>
<gene>
    <name evidence="1" type="ORF">K0H07_11320</name>
</gene>
<name>A0AAW4ZAG2_BACT4</name>
<proteinExistence type="predicted"/>
<dbReference type="EMBL" id="JAHYQA010000005">
    <property type="protein sequence ID" value="MCE9237735.1"/>
    <property type="molecule type" value="Genomic_DNA"/>
</dbReference>
<reference evidence="1" key="1">
    <citation type="submission" date="2021-07" db="EMBL/GenBank/DDBJ databases">
        <title>Comparative genomics of Bacteroides fragilis group isolates reveals species-dependent resistance mechanisms and validates clinical tools for resistance prediction.</title>
        <authorList>
            <person name="Wallace M.J."/>
            <person name="Jean S."/>
            <person name="Wallace M.A."/>
            <person name="Carey-Ann B.D."/>
            <person name="Dantas G."/>
        </authorList>
    </citation>
    <scope>NUCLEOTIDE SEQUENCE</scope>
    <source>
        <strain evidence="1">BJH_160</strain>
    </source>
</reference>
<organism evidence="1 2">
    <name type="scientific">Bacteroides thetaiotaomicron</name>
    <dbReference type="NCBI Taxonomy" id="818"/>
    <lineage>
        <taxon>Bacteria</taxon>
        <taxon>Pseudomonadati</taxon>
        <taxon>Bacteroidota</taxon>
        <taxon>Bacteroidia</taxon>
        <taxon>Bacteroidales</taxon>
        <taxon>Bacteroidaceae</taxon>
        <taxon>Bacteroides</taxon>
    </lineage>
</organism>
<evidence type="ECO:0000313" key="1">
    <source>
        <dbReference type="EMBL" id="MCE9237735.1"/>
    </source>
</evidence>